<protein>
    <recommendedName>
        <fullName evidence="12 13">Chaperone protein DnaJ</fullName>
    </recommendedName>
</protein>
<feature type="repeat" description="CXXCXGXG motif" evidence="13">
    <location>
        <begin position="188"/>
        <end position="195"/>
    </location>
</feature>
<accession>A0A0P8YWM1</accession>
<dbReference type="NCBIfam" id="TIGR02349">
    <property type="entry name" value="DnaJ_bact"/>
    <property type="match status" value="1"/>
</dbReference>
<evidence type="ECO:0000256" key="14">
    <source>
        <dbReference type="PROSITE-ProRule" id="PRU00546"/>
    </source>
</evidence>
<dbReference type="Pfam" id="PF00684">
    <property type="entry name" value="DnaJ_CXXCXGXG"/>
    <property type="match status" value="1"/>
</dbReference>
<proteinExistence type="inferred from homology"/>
<dbReference type="CDD" id="cd10719">
    <property type="entry name" value="DnaJ_zf"/>
    <property type="match status" value="1"/>
</dbReference>
<dbReference type="SMART" id="SM00271">
    <property type="entry name" value="DnaJ"/>
    <property type="match status" value="1"/>
</dbReference>
<dbReference type="Pfam" id="PF00226">
    <property type="entry name" value="DnaJ"/>
    <property type="match status" value="1"/>
</dbReference>
<dbReference type="CDD" id="cd10747">
    <property type="entry name" value="DnaJ_C"/>
    <property type="match status" value="1"/>
</dbReference>
<dbReference type="AlphaFoldDB" id="A0A0P8YWM1"/>
<feature type="binding site" evidence="13">
    <location>
        <position position="202"/>
    </location>
    <ligand>
        <name>Zn(2+)</name>
        <dbReference type="ChEBI" id="CHEBI:29105"/>
        <label>1</label>
    </ligand>
</feature>
<dbReference type="InterPro" id="IPR001623">
    <property type="entry name" value="DnaJ_domain"/>
</dbReference>
<dbReference type="STRING" id="36849.OXPF_22910"/>
<dbReference type="Gene3D" id="1.10.287.110">
    <property type="entry name" value="DnaJ domain"/>
    <property type="match status" value="1"/>
</dbReference>
<feature type="repeat" description="CXXCXGXG motif" evidence="13">
    <location>
        <begin position="202"/>
        <end position="209"/>
    </location>
</feature>
<keyword evidence="7 13" id="KW-0863">Zinc-finger</keyword>
<feature type="binding site" evidence="13">
    <location>
        <position position="145"/>
    </location>
    <ligand>
        <name>Zn(2+)</name>
        <dbReference type="ChEBI" id="CHEBI:29105"/>
        <label>1</label>
    </ligand>
</feature>
<evidence type="ECO:0000256" key="3">
    <source>
        <dbReference type="ARBA" id="ARBA00022490"/>
    </source>
</evidence>
<dbReference type="InterPro" id="IPR036410">
    <property type="entry name" value="HSP_DnaJ_Cys-rich_dom_sf"/>
</dbReference>
<keyword evidence="9 13" id="KW-0346">Stress response</keyword>
<evidence type="ECO:0000256" key="10">
    <source>
        <dbReference type="ARBA" id="ARBA00023186"/>
    </source>
</evidence>
<dbReference type="PROSITE" id="PS50076">
    <property type="entry name" value="DNAJ_2"/>
    <property type="match status" value="1"/>
</dbReference>
<dbReference type="GO" id="GO:0031072">
    <property type="term" value="F:heat shock protein binding"/>
    <property type="evidence" value="ECO:0007669"/>
    <property type="project" value="InterPro"/>
</dbReference>
<keyword evidence="18" id="KW-1185">Reference proteome</keyword>
<dbReference type="PANTHER" id="PTHR43096">
    <property type="entry name" value="DNAJ HOMOLOG 1, MITOCHONDRIAL-RELATED"/>
    <property type="match status" value="1"/>
</dbReference>
<gene>
    <name evidence="17" type="primary">dnaJ_1</name>
    <name evidence="13" type="synonym">dnaJ</name>
    <name evidence="17" type="ORF">OXPF_22910</name>
</gene>
<dbReference type="FunFam" id="1.10.287.110:FF:000031">
    <property type="entry name" value="Molecular chaperone DnaJ"/>
    <property type="match status" value="1"/>
</dbReference>
<evidence type="ECO:0000256" key="4">
    <source>
        <dbReference type="ARBA" id="ARBA00022705"/>
    </source>
</evidence>
<feature type="binding site" evidence="13">
    <location>
        <position position="191"/>
    </location>
    <ligand>
        <name>Zn(2+)</name>
        <dbReference type="ChEBI" id="CHEBI:29105"/>
        <label>2</label>
    </ligand>
</feature>
<comment type="domain">
    <text evidence="13">The J domain is necessary and sufficient to stimulate DnaK ATPase activity. Zinc center 1 plays an important role in the autonomous, DnaK-independent chaperone activity of DnaJ. Zinc center 2 is essential for interaction with DnaK and for DnaJ activity.</text>
</comment>
<dbReference type="InterPro" id="IPR001305">
    <property type="entry name" value="HSP_DnaJ_Cys-rich_dom"/>
</dbReference>
<dbReference type="GO" id="GO:0051082">
    <property type="term" value="F:unfolded protein binding"/>
    <property type="evidence" value="ECO:0007669"/>
    <property type="project" value="UniProtKB-UniRule"/>
</dbReference>
<dbReference type="PRINTS" id="PR00625">
    <property type="entry name" value="JDOMAIN"/>
</dbReference>
<feature type="binding site" evidence="13">
    <location>
        <position position="165"/>
    </location>
    <ligand>
        <name>Zn(2+)</name>
        <dbReference type="ChEBI" id="CHEBI:29105"/>
        <label>2</label>
    </ligand>
</feature>
<evidence type="ECO:0000256" key="8">
    <source>
        <dbReference type="ARBA" id="ARBA00022833"/>
    </source>
</evidence>
<dbReference type="InterPro" id="IPR008971">
    <property type="entry name" value="HSP40/DnaJ_pept-bd"/>
</dbReference>
<evidence type="ECO:0000256" key="11">
    <source>
        <dbReference type="ARBA" id="ARBA00061004"/>
    </source>
</evidence>
<evidence type="ECO:0000259" key="16">
    <source>
        <dbReference type="PROSITE" id="PS51188"/>
    </source>
</evidence>
<sequence>MAKDYYAVLGLDKNASEDDIKKAFRKLALQYHPDKNPGDKAAEEKFKEINEAYQVLSDADRKAQYDQFGTTDFNGQGGFGGFDFGGGGFGGFEDIFETFFGGGFSNGRPNGPQRGADLQYTLNLTFEEAAFGVTKDIEIVRNEECKKCSGSGAKPGTNPQKCDKCNGTGQVKVQKRTAFGSFVTVSTCDKCGGKGTIIKEACPDCHGSGKVRRNRKITIKVPAGVDTGNTMPLRGEGEPGSKGGGNGDLYVNINILPHKIFRRDGYDVICEIPISFPQATLGAEIDVPTIDGLIKYTIPEGTQSGTIFRIKSKGIPKIRGYGRGDEIIKVIVEVPKKLNEKQKELLRQFAESCGEDVNEQRKSFFDKVKDAFGM</sequence>
<dbReference type="GO" id="GO:0005524">
    <property type="term" value="F:ATP binding"/>
    <property type="evidence" value="ECO:0007669"/>
    <property type="project" value="InterPro"/>
</dbReference>
<dbReference type="SUPFAM" id="SSF49493">
    <property type="entry name" value="HSP40/DnaJ peptide-binding domain"/>
    <property type="match status" value="2"/>
</dbReference>
<comment type="subcellular location">
    <subcellularLocation>
        <location evidence="1 13">Cytoplasm</location>
    </subcellularLocation>
</comment>
<evidence type="ECO:0000256" key="9">
    <source>
        <dbReference type="ARBA" id="ARBA00023016"/>
    </source>
</evidence>
<dbReference type="FunFam" id="2.10.230.10:FF:000002">
    <property type="entry name" value="Molecular chaperone DnaJ"/>
    <property type="match status" value="1"/>
</dbReference>
<comment type="subunit">
    <text evidence="2 13">Homodimer.</text>
</comment>
<keyword evidence="3 13" id="KW-0963">Cytoplasm</keyword>
<evidence type="ECO:0000256" key="6">
    <source>
        <dbReference type="ARBA" id="ARBA00022737"/>
    </source>
</evidence>
<feature type="binding site" evidence="13">
    <location>
        <position position="162"/>
    </location>
    <ligand>
        <name>Zn(2+)</name>
        <dbReference type="ChEBI" id="CHEBI:29105"/>
        <label>2</label>
    </ligand>
</feature>
<dbReference type="PROSITE" id="PS00636">
    <property type="entry name" value="DNAJ_1"/>
    <property type="match status" value="1"/>
</dbReference>
<dbReference type="HAMAP" id="MF_01152">
    <property type="entry name" value="DnaJ"/>
    <property type="match status" value="1"/>
</dbReference>
<dbReference type="Gene3D" id="2.10.230.10">
    <property type="entry name" value="Heat shock protein DnaJ, cysteine-rich domain"/>
    <property type="match status" value="1"/>
</dbReference>
<dbReference type="PATRIC" id="fig|36849.3.peg.2415"/>
<keyword evidence="6 13" id="KW-0677">Repeat</keyword>
<dbReference type="Pfam" id="PF01556">
    <property type="entry name" value="DnaJ_C"/>
    <property type="match status" value="1"/>
</dbReference>
<evidence type="ECO:0000256" key="12">
    <source>
        <dbReference type="ARBA" id="ARBA00067609"/>
    </source>
</evidence>
<keyword evidence="10 13" id="KW-0143">Chaperone</keyword>
<evidence type="ECO:0000256" key="13">
    <source>
        <dbReference type="HAMAP-Rule" id="MF_01152"/>
    </source>
</evidence>
<dbReference type="InterPro" id="IPR036869">
    <property type="entry name" value="J_dom_sf"/>
</dbReference>
<dbReference type="SUPFAM" id="SSF46565">
    <property type="entry name" value="Chaperone J-domain"/>
    <property type="match status" value="1"/>
</dbReference>
<feature type="binding site" evidence="13">
    <location>
        <position position="188"/>
    </location>
    <ligand>
        <name>Zn(2+)</name>
        <dbReference type="ChEBI" id="CHEBI:29105"/>
        <label>2</label>
    </ligand>
</feature>
<name>A0A0P8YWM1_9CLOT</name>
<evidence type="ECO:0000256" key="5">
    <source>
        <dbReference type="ARBA" id="ARBA00022723"/>
    </source>
</evidence>
<keyword evidence="4 13" id="KW-0235">DNA replication</keyword>
<dbReference type="EMBL" id="LKET01000032">
    <property type="protein sequence ID" value="KPU44124.1"/>
    <property type="molecule type" value="Genomic_DNA"/>
</dbReference>
<comment type="function">
    <text evidence="13">Participates actively in the response to hyperosmotic and heat shock by preventing the aggregation of stress-denatured proteins and by disaggregating proteins, also in an autonomous, DnaK-independent fashion. Unfolded proteins bind initially to DnaJ; upon interaction with the DnaJ-bound protein, DnaK hydrolyzes its bound ATP, resulting in the formation of a stable complex. GrpE releases ADP from DnaK; ATP binding to DnaK triggers the release of the substrate protein, thus completing the reaction cycle. Several rounds of ATP-dependent interactions between DnaJ, DnaK and GrpE are required for fully efficient folding. Also involved, together with DnaK and GrpE, in the DNA replication of plasmids through activation of initiation proteins.</text>
</comment>
<dbReference type="FunFam" id="2.60.260.20:FF:000004">
    <property type="entry name" value="Molecular chaperone DnaJ"/>
    <property type="match status" value="1"/>
</dbReference>
<evidence type="ECO:0000259" key="15">
    <source>
        <dbReference type="PROSITE" id="PS50076"/>
    </source>
</evidence>
<dbReference type="CDD" id="cd06257">
    <property type="entry name" value="DnaJ"/>
    <property type="match status" value="1"/>
</dbReference>
<dbReference type="NCBIfam" id="NF010890">
    <property type="entry name" value="PRK14297.1"/>
    <property type="match status" value="1"/>
</dbReference>
<dbReference type="Gene3D" id="2.60.260.20">
    <property type="entry name" value="Urease metallochaperone UreE, N-terminal domain"/>
    <property type="match status" value="2"/>
</dbReference>
<comment type="cofactor">
    <cofactor evidence="13">
        <name>Zn(2+)</name>
        <dbReference type="ChEBI" id="CHEBI:29105"/>
    </cofactor>
    <text evidence="13">Binds 2 Zn(2+) ions per monomer.</text>
</comment>
<dbReference type="InterPro" id="IPR012724">
    <property type="entry name" value="DnaJ"/>
</dbReference>
<dbReference type="InterPro" id="IPR002939">
    <property type="entry name" value="DnaJ_C"/>
</dbReference>
<dbReference type="InterPro" id="IPR018253">
    <property type="entry name" value="DnaJ_domain_CS"/>
</dbReference>
<evidence type="ECO:0000313" key="17">
    <source>
        <dbReference type="EMBL" id="KPU44124.1"/>
    </source>
</evidence>
<dbReference type="GO" id="GO:0042026">
    <property type="term" value="P:protein refolding"/>
    <property type="evidence" value="ECO:0007669"/>
    <property type="project" value="TreeGrafter"/>
</dbReference>
<feature type="binding site" evidence="13">
    <location>
        <position position="148"/>
    </location>
    <ligand>
        <name>Zn(2+)</name>
        <dbReference type="ChEBI" id="CHEBI:29105"/>
        <label>1</label>
    </ligand>
</feature>
<keyword evidence="5 13" id="KW-0479">Metal-binding</keyword>
<dbReference type="GO" id="GO:0009408">
    <property type="term" value="P:response to heat"/>
    <property type="evidence" value="ECO:0007669"/>
    <property type="project" value="InterPro"/>
</dbReference>
<keyword evidence="8 13" id="KW-0862">Zinc</keyword>
<reference evidence="17 18" key="1">
    <citation type="submission" date="2015-09" db="EMBL/GenBank/DDBJ databases">
        <title>Genome sequence of Oxobacter pfennigii DSM 3222.</title>
        <authorList>
            <person name="Poehlein A."/>
            <person name="Bengelsdorf F.R."/>
            <person name="Schiel-Bengelsdorf B."/>
            <person name="Duerre P."/>
            <person name="Daniel R."/>
        </authorList>
    </citation>
    <scope>NUCLEOTIDE SEQUENCE [LARGE SCALE GENOMIC DNA]</scope>
    <source>
        <strain evidence="17 18">DSM 3222</strain>
    </source>
</reference>
<dbReference type="PROSITE" id="PS51188">
    <property type="entry name" value="ZF_CR"/>
    <property type="match status" value="1"/>
</dbReference>
<feature type="zinc finger region" description="CR-type" evidence="14">
    <location>
        <begin position="132"/>
        <end position="214"/>
    </location>
</feature>
<organism evidence="17 18">
    <name type="scientific">Oxobacter pfennigii</name>
    <dbReference type="NCBI Taxonomy" id="36849"/>
    <lineage>
        <taxon>Bacteria</taxon>
        <taxon>Bacillati</taxon>
        <taxon>Bacillota</taxon>
        <taxon>Clostridia</taxon>
        <taxon>Eubacteriales</taxon>
        <taxon>Clostridiaceae</taxon>
        <taxon>Oxobacter</taxon>
    </lineage>
</organism>
<dbReference type="GO" id="GO:0006260">
    <property type="term" value="P:DNA replication"/>
    <property type="evidence" value="ECO:0007669"/>
    <property type="project" value="UniProtKB-KW"/>
</dbReference>
<feature type="repeat" description="CXXCXGXG motif" evidence="13">
    <location>
        <begin position="162"/>
        <end position="169"/>
    </location>
</feature>
<evidence type="ECO:0000256" key="2">
    <source>
        <dbReference type="ARBA" id="ARBA00011738"/>
    </source>
</evidence>
<feature type="repeat" description="CXXCXGXG motif" evidence="13">
    <location>
        <begin position="145"/>
        <end position="152"/>
    </location>
</feature>
<feature type="domain" description="J" evidence="15">
    <location>
        <begin position="4"/>
        <end position="69"/>
    </location>
</feature>
<dbReference type="GO" id="GO:0005737">
    <property type="term" value="C:cytoplasm"/>
    <property type="evidence" value="ECO:0007669"/>
    <property type="project" value="UniProtKB-SubCell"/>
</dbReference>
<feature type="domain" description="CR-type" evidence="16">
    <location>
        <begin position="132"/>
        <end position="214"/>
    </location>
</feature>
<feature type="binding site" evidence="13">
    <location>
        <position position="205"/>
    </location>
    <ligand>
        <name>Zn(2+)</name>
        <dbReference type="ChEBI" id="CHEBI:29105"/>
        <label>1</label>
    </ligand>
</feature>
<evidence type="ECO:0000256" key="1">
    <source>
        <dbReference type="ARBA" id="ARBA00004496"/>
    </source>
</evidence>
<evidence type="ECO:0000313" key="18">
    <source>
        <dbReference type="Proteomes" id="UP000050326"/>
    </source>
</evidence>
<dbReference type="PANTHER" id="PTHR43096:SF48">
    <property type="entry name" value="CHAPERONE PROTEIN DNAJ"/>
    <property type="match status" value="1"/>
</dbReference>
<dbReference type="GO" id="GO:0008270">
    <property type="term" value="F:zinc ion binding"/>
    <property type="evidence" value="ECO:0007669"/>
    <property type="project" value="UniProtKB-UniRule"/>
</dbReference>
<comment type="caution">
    <text evidence="17">The sequence shown here is derived from an EMBL/GenBank/DDBJ whole genome shotgun (WGS) entry which is preliminary data.</text>
</comment>
<dbReference type="SUPFAM" id="SSF57938">
    <property type="entry name" value="DnaJ/Hsp40 cysteine-rich domain"/>
    <property type="match status" value="1"/>
</dbReference>
<dbReference type="Proteomes" id="UP000050326">
    <property type="component" value="Unassembled WGS sequence"/>
</dbReference>
<comment type="similarity">
    <text evidence="11 13">Belongs to the DnaJ family.</text>
</comment>
<evidence type="ECO:0000256" key="7">
    <source>
        <dbReference type="ARBA" id="ARBA00022771"/>
    </source>
</evidence>
<dbReference type="NCBIfam" id="NF008035">
    <property type="entry name" value="PRK10767.1"/>
    <property type="match status" value="1"/>
</dbReference>